<dbReference type="AlphaFoldDB" id="X1NJ61"/>
<gene>
    <name evidence="1" type="ORF">S06H3_48691</name>
</gene>
<proteinExistence type="predicted"/>
<comment type="caution">
    <text evidence="1">The sequence shown here is derived from an EMBL/GenBank/DDBJ whole genome shotgun (WGS) entry which is preliminary data.</text>
</comment>
<feature type="non-terminal residue" evidence="1">
    <location>
        <position position="45"/>
    </location>
</feature>
<organism evidence="1">
    <name type="scientific">marine sediment metagenome</name>
    <dbReference type="NCBI Taxonomy" id="412755"/>
    <lineage>
        <taxon>unclassified sequences</taxon>
        <taxon>metagenomes</taxon>
        <taxon>ecological metagenomes</taxon>
    </lineage>
</organism>
<protein>
    <submittedName>
        <fullName evidence="1">Uncharacterized protein</fullName>
    </submittedName>
</protein>
<name>X1NJ61_9ZZZZ</name>
<sequence>MTDVIEGVEMLATSEDVNVLSAMVGLMGAEDLDHGLELARMAGEM</sequence>
<accession>X1NJ61</accession>
<dbReference type="EMBL" id="BARV01030680">
    <property type="protein sequence ID" value="GAI44047.1"/>
    <property type="molecule type" value="Genomic_DNA"/>
</dbReference>
<reference evidence="1" key="1">
    <citation type="journal article" date="2014" name="Front. Microbiol.">
        <title>High frequency of phylogenetically diverse reductive dehalogenase-homologous genes in deep subseafloor sedimentary metagenomes.</title>
        <authorList>
            <person name="Kawai M."/>
            <person name="Futagami T."/>
            <person name="Toyoda A."/>
            <person name="Takaki Y."/>
            <person name="Nishi S."/>
            <person name="Hori S."/>
            <person name="Arai W."/>
            <person name="Tsubouchi T."/>
            <person name="Morono Y."/>
            <person name="Uchiyama I."/>
            <person name="Ito T."/>
            <person name="Fujiyama A."/>
            <person name="Inagaki F."/>
            <person name="Takami H."/>
        </authorList>
    </citation>
    <scope>NUCLEOTIDE SEQUENCE</scope>
    <source>
        <strain evidence="1">Expedition CK06-06</strain>
    </source>
</reference>
<evidence type="ECO:0000313" key="1">
    <source>
        <dbReference type="EMBL" id="GAI44047.1"/>
    </source>
</evidence>